<dbReference type="InterPro" id="IPR001650">
    <property type="entry name" value="Helicase_C-like"/>
</dbReference>
<name>A0AAN0K8N8_9ACTN</name>
<keyword evidence="8 13" id="KW-0267">Excision nuclease</keyword>
<dbReference type="AlphaFoldDB" id="A0AAN0K8N8"/>
<evidence type="ECO:0000256" key="10">
    <source>
        <dbReference type="ARBA" id="ARBA00023236"/>
    </source>
</evidence>
<dbReference type="PROSITE" id="PS51192">
    <property type="entry name" value="HELICASE_ATP_BIND_1"/>
    <property type="match status" value="1"/>
</dbReference>
<evidence type="ECO:0000313" key="20">
    <source>
        <dbReference type="Proteomes" id="UP001431656"/>
    </source>
</evidence>
<dbReference type="GO" id="GO:0006289">
    <property type="term" value="P:nucleotide-excision repair"/>
    <property type="evidence" value="ECO:0007669"/>
    <property type="project" value="UniProtKB-UniRule"/>
</dbReference>
<keyword evidence="6 13" id="KW-0228">DNA excision</keyword>
<evidence type="ECO:0000313" key="19">
    <source>
        <dbReference type="EMBL" id="BEH01207.1"/>
    </source>
</evidence>
<evidence type="ECO:0000256" key="9">
    <source>
        <dbReference type="ARBA" id="ARBA00023204"/>
    </source>
</evidence>
<feature type="coiled-coil region" evidence="15">
    <location>
        <begin position="272"/>
        <end position="299"/>
    </location>
</feature>
<dbReference type="InterPro" id="IPR014001">
    <property type="entry name" value="Helicase_ATP-bd"/>
</dbReference>
<feature type="domain" description="Helicase C-terminal" evidence="18">
    <location>
        <begin position="438"/>
        <end position="604"/>
    </location>
</feature>
<dbReference type="InterPro" id="IPR004807">
    <property type="entry name" value="UvrB"/>
</dbReference>
<dbReference type="InterPro" id="IPR006935">
    <property type="entry name" value="Helicase/UvrB_N"/>
</dbReference>
<dbReference type="Gene3D" id="4.10.860.10">
    <property type="entry name" value="UVR domain"/>
    <property type="match status" value="1"/>
</dbReference>
<dbReference type="PANTHER" id="PTHR24029">
    <property type="entry name" value="UVRABC SYSTEM PROTEIN B"/>
    <property type="match status" value="1"/>
</dbReference>
<dbReference type="Pfam" id="PF17757">
    <property type="entry name" value="UvrB_inter"/>
    <property type="match status" value="1"/>
</dbReference>
<evidence type="ECO:0000256" key="14">
    <source>
        <dbReference type="RuleBase" id="RU003587"/>
    </source>
</evidence>
<dbReference type="PROSITE" id="PS50151">
    <property type="entry name" value="UVR"/>
    <property type="match status" value="1"/>
</dbReference>
<dbReference type="GO" id="GO:0005737">
    <property type="term" value="C:cytoplasm"/>
    <property type="evidence" value="ECO:0007669"/>
    <property type="project" value="UniProtKB-SubCell"/>
</dbReference>
<dbReference type="GO" id="GO:0009432">
    <property type="term" value="P:SOS response"/>
    <property type="evidence" value="ECO:0007669"/>
    <property type="project" value="UniProtKB-UniRule"/>
</dbReference>
<keyword evidence="7 13" id="KW-0067">ATP-binding</keyword>
<evidence type="ECO:0000256" key="6">
    <source>
        <dbReference type="ARBA" id="ARBA00022769"/>
    </source>
</evidence>
<keyword evidence="10 13" id="KW-0742">SOS response</keyword>
<dbReference type="InterPro" id="IPR001943">
    <property type="entry name" value="UVR_dom"/>
</dbReference>
<evidence type="ECO:0000256" key="8">
    <source>
        <dbReference type="ARBA" id="ARBA00022881"/>
    </source>
</evidence>
<dbReference type="PROSITE" id="PS51194">
    <property type="entry name" value="HELICASE_CTER"/>
    <property type="match status" value="1"/>
</dbReference>
<evidence type="ECO:0000256" key="15">
    <source>
        <dbReference type="SAM" id="Coils"/>
    </source>
</evidence>
<sequence length="696" mass="78632">MRPVEEITRRLAPFKVHSEFQPAGDQPAAIDELERRLKAGENDVILLGATGTGKTATIAWLAERLQRPMLVMQPNKTLAAQYTAELRQFFPENAVEYFVSYYDYYQPEAYVPQTDTFIEKDSSLNEEVERLRYSATNSLLTRRDVIVVATVSAIYGLGTPQEYVDSMLSLHVGDEIDRTSLLHKLVEMQYVRNDLAGTRGTFRVRGDTLEIFPMYESNAVRVELFGDEIDALSTMHPTTGELLSTDDEMYVFPASHYVAGPERMERAIAGIEAELEVRLKELESQNKLLEAQRLQMRTGYDIEMMRQIGTCAGIENYSRHIDGRAPGSAPNCLLDYFPEDFVLVIDESHVTVPQIGGMYEGDMSRKRTLVEHGFRLPSAMDNRPLRFEEFTERIGQTVYSSATPGPYEVARSNGVVEQIIRPTGLIDPEVIVKPTKGQIDDLLGEIRIRAERDERVLVTTLTKKMAEDLTDYLMERGVRTRYLHSEVDTLRRVELLRELRLGEYDVLVGINLLREGLDLPEVSLVAILDADKEGFLRSERSLIQTIGRAARNVSGQVHMYADKITPSMSSAIDETNRRRAKQVAYNTEHGLDPQPLRKRIADITDLMAREDADTQYWVSGAQNRGRRGGASPVLADQLRDLDTAGLPAAELANLIQELTEQMHQAAAELQFELAARLRDEVADLKKELRQMVEAAR</sequence>
<dbReference type="RefSeq" id="WP_286267235.1">
    <property type="nucleotide sequence ID" value="NZ_AP028056.1"/>
</dbReference>
<dbReference type="KEGG" id="broo:brsh051_04880"/>
<dbReference type="InterPro" id="IPR024759">
    <property type="entry name" value="UvrB_YAD/RRR_dom"/>
</dbReference>
<dbReference type="SMART" id="SM00490">
    <property type="entry name" value="HELICc"/>
    <property type="match status" value="1"/>
</dbReference>
<comment type="subunit">
    <text evidence="11 13 14">Forms a heterotetramer with UvrA during the search for lesions. Interacts with UvrC in an incision complex.</text>
</comment>
<dbReference type="Proteomes" id="UP001431656">
    <property type="component" value="Chromosome"/>
</dbReference>
<gene>
    <name evidence="13 19" type="primary">uvrB</name>
    <name evidence="19" type="ORF">brsh051_04880</name>
</gene>
<evidence type="ECO:0000256" key="3">
    <source>
        <dbReference type="ARBA" id="ARBA00022490"/>
    </source>
</evidence>
<evidence type="ECO:0000259" key="17">
    <source>
        <dbReference type="PROSITE" id="PS51192"/>
    </source>
</evidence>
<dbReference type="NCBIfam" id="NF003673">
    <property type="entry name" value="PRK05298.1"/>
    <property type="match status" value="1"/>
</dbReference>
<proteinExistence type="inferred from homology"/>
<dbReference type="Pfam" id="PF00271">
    <property type="entry name" value="Helicase_C"/>
    <property type="match status" value="1"/>
</dbReference>
<dbReference type="NCBIfam" id="TIGR00631">
    <property type="entry name" value="uvrb"/>
    <property type="match status" value="1"/>
</dbReference>
<dbReference type="CDD" id="cd17916">
    <property type="entry name" value="DEXHc_UvrB"/>
    <property type="match status" value="1"/>
</dbReference>
<dbReference type="GO" id="GO:0009381">
    <property type="term" value="F:excinuclease ABC activity"/>
    <property type="evidence" value="ECO:0007669"/>
    <property type="project" value="UniProtKB-UniRule"/>
</dbReference>
<evidence type="ECO:0000259" key="16">
    <source>
        <dbReference type="PROSITE" id="PS50151"/>
    </source>
</evidence>
<dbReference type="InterPro" id="IPR036876">
    <property type="entry name" value="UVR_dom_sf"/>
</dbReference>
<dbReference type="GO" id="GO:0009380">
    <property type="term" value="C:excinuclease repair complex"/>
    <property type="evidence" value="ECO:0007669"/>
    <property type="project" value="InterPro"/>
</dbReference>
<comment type="domain">
    <text evidence="13">The beta-hairpin motif is involved in DNA binding.</text>
</comment>
<dbReference type="FunFam" id="4.10.860.10:FF:000009">
    <property type="entry name" value="UvrABC system protein B"/>
    <property type="match status" value="1"/>
</dbReference>
<evidence type="ECO:0000256" key="5">
    <source>
        <dbReference type="ARBA" id="ARBA00022763"/>
    </source>
</evidence>
<evidence type="ECO:0000256" key="1">
    <source>
        <dbReference type="ARBA" id="ARBA00004496"/>
    </source>
</evidence>
<feature type="domain" description="Helicase ATP-binding" evidence="17">
    <location>
        <begin position="35"/>
        <end position="169"/>
    </location>
</feature>
<reference evidence="19" key="1">
    <citation type="journal article" date="2024" name="Int. J. Syst. Evol. Microbiol.">
        <title>Brooklawnia propionicigenes sp. nov., a facultatively anaerobic, propionate-producing bacterium isolated from a methanogenic reactor treating waste from cattle farms.</title>
        <authorList>
            <person name="Akita Y."/>
            <person name="Ueki A."/>
            <person name="Tonouchi A."/>
            <person name="Sugawara Y."/>
            <person name="Honma S."/>
            <person name="Kaku N."/>
            <person name="Ueki K."/>
        </authorList>
    </citation>
    <scope>NUCLEOTIDE SEQUENCE</scope>
    <source>
        <strain evidence="19">SH051</strain>
    </source>
</reference>
<evidence type="ECO:0000256" key="2">
    <source>
        <dbReference type="ARBA" id="ARBA00008533"/>
    </source>
</evidence>
<dbReference type="CDD" id="cd18790">
    <property type="entry name" value="SF2_C_UvrB"/>
    <property type="match status" value="1"/>
</dbReference>
<dbReference type="Pfam" id="PF04851">
    <property type="entry name" value="ResIII"/>
    <property type="match status" value="1"/>
</dbReference>
<keyword evidence="15" id="KW-0175">Coiled coil</keyword>
<dbReference type="Pfam" id="PF02151">
    <property type="entry name" value="UVR"/>
    <property type="match status" value="1"/>
</dbReference>
<dbReference type="GO" id="GO:0005524">
    <property type="term" value="F:ATP binding"/>
    <property type="evidence" value="ECO:0007669"/>
    <property type="project" value="UniProtKB-UniRule"/>
</dbReference>
<feature type="short sequence motif" description="Beta-hairpin" evidence="13">
    <location>
        <begin position="101"/>
        <end position="124"/>
    </location>
</feature>
<evidence type="ECO:0000256" key="13">
    <source>
        <dbReference type="HAMAP-Rule" id="MF_00204"/>
    </source>
</evidence>
<feature type="binding site" evidence="13">
    <location>
        <begin position="48"/>
        <end position="55"/>
    </location>
    <ligand>
        <name>ATP</name>
        <dbReference type="ChEBI" id="CHEBI:30616"/>
    </ligand>
</feature>
<evidence type="ECO:0000256" key="7">
    <source>
        <dbReference type="ARBA" id="ARBA00022840"/>
    </source>
</evidence>
<feature type="domain" description="UVR" evidence="16">
    <location>
        <begin position="652"/>
        <end position="687"/>
    </location>
</feature>
<comment type="function">
    <text evidence="13">The UvrABC repair system catalyzes the recognition and processing of DNA lesions. A damage recognition complex composed of 2 UvrA and 2 UvrB subunits scans DNA for abnormalities. Upon binding of the UvrA(2)B(2) complex to a putative damaged site, the DNA wraps around one UvrB monomer. DNA wrap is dependent on ATP binding by UvrB and probably causes local melting of the DNA helix, facilitating insertion of UvrB beta-hairpin between the DNA strands. Then UvrB probes one DNA strand for the presence of a lesion. If a lesion is found the UvrA subunits dissociate and the UvrB-DNA preincision complex is formed. This complex is subsequently bound by UvrC and the second UvrB is released. If no lesion is found, the DNA wraps around the other UvrB subunit that will check the other stand for damage.</text>
</comment>
<keyword evidence="5 13" id="KW-0227">DNA damage</keyword>
<dbReference type="Gene3D" id="3.40.50.300">
    <property type="entry name" value="P-loop containing nucleotide triphosphate hydrolases"/>
    <property type="match status" value="3"/>
</dbReference>
<dbReference type="SUPFAM" id="SSF52540">
    <property type="entry name" value="P-loop containing nucleoside triphosphate hydrolases"/>
    <property type="match status" value="2"/>
</dbReference>
<dbReference type="SMART" id="SM00487">
    <property type="entry name" value="DEXDc"/>
    <property type="match status" value="1"/>
</dbReference>
<protein>
    <recommendedName>
        <fullName evidence="12 13">UvrABC system protein B</fullName>
        <shortName evidence="13">Protein UvrB</shortName>
    </recommendedName>
    <alternativeName>
        <fullName evidence="13">Excinuclease ABC subunit B</fullName>
    </alternativeName>
</protein>
<keyword evidence="3 13" id="KW-0963">Cytoplasm</keyword>
<evidence type="ECO:0000256" key="12">
    <source>
        <dbReference type="ARBA" id="ARBA00029504"/>
    </source>
</evidence>
<dbReference type="GO" id="GO:0016887">
    <property type="term" value="F:ATP hydrolysis activity"/>
    <property type="evidence" value="ECO:0007669"/>
    <property type="project" value="InterPro"/>
</dbReference>
<accession>A0AAN0K8N8</accession>
<keyword evidence="9 13" id="KW-0234">DNA repair</keyword>
<dbReference type="SUPFAM" id="SSF46600">
    <property type="entry name" value="C-terminal UvrC-binding domain of UvrB"/>
    <property type="match status" value="1"/>
</dbReference>
<keyword evidence="20" id="KW-1185">Reference proteome</keyword>
<keyword evidence="4 13" id="KW-0547">Nucleotide-binding</keyword>
<dbReference type="EMBL" id="AP028056">
    <property type="protein sequence ID" value="BEH01207.1"/>
    <property type="molecule type" value="Genomic_DNA"/>
</dbReference>
<evidence type="ECO:0000259" key="18">
    <source>
        <dbReference type="PROSITE" id="PS51194"/>
    </source>
</evidence>
<dbReference type="PANTHER" id="PTHR24029:SF0">
    <property type="entry name" value="UVRABC SYSTEM PROTEIN B"/>
    <property type="match status" value="1"/>
</dbReference>
<evidence type="ECO:0000256" key="4">
    <source>
        <dbReference type="ARBA" id="ARBA00022741"/>
    </source>
</evidence>
<dbReference type="InterPro" id="IPR041471">
    <property type="entry name" value="UvrB_inter"/>
</dbReference>
<dbReference type="GO" id="GO:0003677">
    <property type="term" value="F:DNA binding"/>
    <property type="evidence" value="ECO:0007669"/>
    <property type="project" value="UniProtKB-UniRule"/>
</dbReference>
<dbReference type="Pfam" id="PF12344">
    <property type="entry name" value="UvrB"/>
    <property type="match status" value="1"/>
</dbReference>
<dbReference type="InterPro" id="IPR027417">
    <property type="entry name" value="P-loop_NTPase"/>
</dbReference>
<feature type="coiled-coil region" evidence="15">
    <location>
        <begin position="648"/>
        <end position="694"/>
    </location>
</feature>
<dbReference type="HAMAP" id="MF_00204">
    <property type="entry name" value="UvrB"/>
    <property type="match status" value="1"/>
</dbReference>
<comment type="similarity">
    <text evidence="2 13 14">Belongs to the UvrB family.</text>
</comment>
<organism evidence="19 20">
    <name type="scientific">Brooklawnia propionicigenes</name>
    <dbReference type="NCBI Taxonomy" id="3041175"/>
    <lineage>
        <taxon>Bacteria</taxon>
        <taxon>Bacillati</taxon>
        <taxon>Actinomycetota</taxon>
        <taxon>Actinomycetes</taxon>
        <taxon>Propionibacteriales</taxon>
        <taxon>Propionibacteriaceae</taxon>
        <taxon>Brooklawnia</taxon>
    </lineage>
</organism>
<evidence type="ECO:0000256" key="11">
    <source>
        <dbReference type="ARBA" id="ARBA00026033"/>
    </source>
</evidence>
<comment type="subcellular location">
    <subcellularLocation>
        <location evidence="1 13 14">Cytoplasm</location>
    </subcellularLocation>
</comment>